<evidence type="ECO:0000313" key="2">
    <source>
        <dbReference type="Proteomes" id="UP000321181"/>
    </source>
</evidence>
<keyword evidence="2" id="KW-1185">Reference proteome</keyword>
<dbReference type="RefSeq" id="WP_146900920.1">
    <property type="nucleotide sequence ID" value="NZ_BAAARM010000002.1"/>
</dbReference>
<sequence length="148" mass="16353">MARPEDVDTAVSVRYRVSLDGAELGAFDTCDGLGCEVVVETREEGGRNDSVVQMFTRLKYPNIKLSRPLGRDTEQVARLFAAMVNGYTLSGGTIVAMRADGKEIARWSLRDVLPIRWTGPSFNPDQPKVLTETVEIAHHGFTAEQVRV</sequence>
<dbReference type="InterPro" id="IPR010667">
    <property type="entry name" value="Phage_T4_Gp19"/>
</dbReference>
<dbReference type="Proteomes" id="UP000321181">
    <property type="component" value="Unassembled WGS sequence"/>
</dbReference>
<organism evidence="1 2">
    <name type="scientific">Cellulomonas aerilata</name>
    <dbReference type="NCBI Taxonomy" id="515326"/>
    <lineage>
        <taxon>Bacteria</taxon>
        <taxon>Bacillati</taxon>
        <taxon>Actinomycetota</taxon>
        <taxon>Actinomycetes</taxon>
        <taxon>Micrococcales</taxon>
        <taxon>Cellulomonadaceae</taxon>
        <taxon>Cellulomonas</taxon>
    </lineage>
</organism>
<dbReference type="Pfam" id="PF06841">
    <property type="entry name" value="Phage_T4_gp19"/>
    <property type="match status" value="1"/>
</dbReference>
<comment type="caution">
    <text evidence="1">The sequence shown here is derived from an EMBL/GenBank/DDBJ whole genome shotgun (WGS) entry which is preliminary data.</text>
</comment>
<dbReference type="PANTHER" id="PTHR38009:SF1">
    <property type="entry name" value="CONSERVED HYPOTHETICAL PHAGE TAIL PROTEIN"/>
    <property type="match status" value="1"/>
</dbReference>
<name>A0A512D9Y9_9CELL</name>
<dbReference type="PANTHER" id="PTHR38009">
    <property type="entry name" value="CONSERVED HYPOTHETICAL PHAGE TAIL PROTEIN"/>
    <property type="match status" value="1"/>
</dbReference>
<protein>
    <submittedName>
        <fullName evidence="1">Phage tail protein</fullName>
    </submittedName>
</protein>
<dbReference type="NCBIfam" id="TIGR02241">
    <property type="entry name" value="conserved hypothetical phage tail region protein"/>
    <property type="match status" value="1"/>
</dbReference>
<dbReference type="AlphaFoldDB" id="A0A512D9Y9"/>
<gene>
    <name evidence="1" type="ORF">CAE01nite_10140</name>
</gene>
<dbReference type="InterPro" id="IPR011747">
    <property type="entry name" value="CHP02241"/>
</dbReference>
<dbReference type="OrthoDB" id="9799891at2"/>
<evidence type="ECO:0000313" key="1">
    <source>
        <dbReference type="EMBL" id="GEO33289.1"/>
    </source>
</evidence>
<dbReference type="EMBL" id="BJYY01000006">
    <property type="protein sequence ID" value="GEO33289.1"/>
    <property type="molecule type" value="Genomic_DNA"/>
</dbReference>
<dbReference type="GO" id="GO:0005198">
    <property type="term" value="F:structural molecule activity"/>
    <property type="evidence" value="ECO:0007669"/>
    <property type="project" value="InterPro"/>
</dbReference>
<accession>A0A512D9Y9</accession>
<proteinExistence type="predicted"/>
<reference evidence="1 2" key="1">
    <citation type="submission" date="2019-07" db="EMBL/GenBank/DDBJ databases">
        <title>Whole genome shotgun sequence of Cellulomonas aerilata NBRC 106308.</title>
        <authorList>
            <person name="Hosoyama A."/>
            <person name="Uohara A."/>
            <person name="Ohji S."/>
            <person name="Ichikawa N."/>
        </authorList>
    </citation>
    <scope>NUCLEOTIDE SEQUENCE [LARGE SCALE GENOMIC DNA]</scope>
    <source>
        <strain evidence="1 2">NBRC 106308</strain>
    </source>
</reference>